<dbReference type="AlphaFoldDB" id="A0A9N7VFS5"/>
<comment type="caution">
    <text evidence="1">The sequence shown here is derived from an EMBL/GenBank/DDBJ whole genome shotgun (WGS) entry which is preliminary data.</text>
</comment>
<protein>
    <submittedName>
        <fullName evidence="1">Uncharacterized protein</fullName>
    </submittedName>
</protein>
<evidence type="ECO:0000313" key="1">
    <source>
        <dbReference type="EMBL" id="CAB1450138.1"/>
    </source>
</evidence>
<dbReference type="Proteomes" id="UP001153269">
    <property type="component" value="Unassembled WGS sequence"/>
</dbReference>
<dbReference type="EMBL" id="CADEAL010004043">
    <property type="protein sequence ID" value="CAB1450138.1"/>
    <property type="molecule type" value="Genomic_DNA"/>
</dbReference>
<evidence type="ECO:0000313" key="2">
    <source>
        <dbReference type="Proteomes" id="UP001153269"/>
    </source>
</evidence>
<sequence length="108" mass="11841">MSNVGNSAAFAGGRTFLTYPSSPRCRPSTPPLSSPRLHLFHYSRSAAHSPTPSLISHCWDYLPSAVRRCVVSSLSALRKQRSANAVTNNQHGYQSAESFVCVNTWRSC</sequence>
<name>A0A9N7VFS5_PLEPL</name>
<gene>
    <name evidence="1" type="ORF">PLEPLA_LOCUS37827</name>
</gene>
<proteinExistence type="predicted"/>
<keyword evidence="2" id="KW-1185">Reference proteome</keyword>
<accession>A0A9N7VFS5</accession>
<reference evidence="1" key="1">
    <citation type="submission" date="2020-03" db="EMBL/GenBank/DDBJ databases">
        <authorList>
            <person name="Weist P."/>
        </authorList>
    </citation>
    <scope>NUCLEOTIDE SEQUENCE</scope>
</reference>
<organism evidence="1 2">
    <name type="scientific">Pleuronectes platessa</name>
    <name type="common">European plaice</name>
    <dbReference type="NCBI Taxonomy" id="8262"/>
    <lineage>
        <taxon>Eukaryota</taxon>
        <taxon>Metazoa</taxon>
        <taxon>Chordata</taxon>
        <taxon>Craniata</taxon>
        <taxon>Vertebrata</taxon>
        <taxon>Euteleostomi</taxon>
        <taxon>Actinopterygii</taxon>
        <taxon>Neopterygii</taxon>
        <taxon>Teleostei</taxon>
        <taxon>Neoteleostei</taxon>
        <taxon>Acanthomorphata</taxon>
        <taxon>Carangaria</taxon>
        <taxon>Pleuronectiformes</taxon>
        <taxon>Pleuronectoidei</taxon>
        <taxon>Pleuronectidae</taxon>
        <taxon>Pleuronectes</taxon>
    </lineage>
</organism>